<accession>A0A177F5M4</accession>
<dbReference type="Gene3D" id="4.10.240.10">
    <property type="entry name" value="Zn(2)-C6 fungal-type DNA-binding domain"/>
    <property type="match status" value="1"/>
</dbReference>
<comment type="caution">
    <text evidence="7">The sequence shown here is derived from an EMBL/GenBank/DDBJ whole genome shotgun (WGS) entry which is preliminary data.</text>
</comment>
<evidence type="ECO:0000313" key="7">
    <source>
        <dbReference type="EMBL" id="OAG39525.1"/>
    </source>
</evidence>
<sequence>MSHCGYFSRARSKGDKLGYYRASVACGHCRKRKARCRPAVGDPLRRCANCVRLGYPCVVVKVEVMEALDILGEDGTPENILRVQRLIGHVKTGTPAESCQQTGESSTSWTPTLQQPTYIDPATAPSPWPCQMSTWPQPPEVSASFAHPSSSSGFPPHSCPVSEHSWQHMPTIPPSQAVLNIPEAPTSDIFYGVDNLAPANLDNQSMIRPPTDEPATNMSSWQSMCTPLSNDQALPAMHATWGTTARKQYSGLR</sequence>
<evidence type="ECO:0000256" key="4">
    <source>
        <dbReference type="ARBA" id="ARBA00023242"/>
    </source>
</evidence>
<dbReference type="GO" id="GO:0008270">
    <property type="term" value="F:zinc ion binding"/>
    <property type="evidence" value="ECO:0007669"/>
    <property type="project" value="InterPro"/>
</dbReference>
<dbReference type="GO" id="GO:0003677">
    <property type="term" value="F:DNA binding"/>
    <property type="evidence" value="ECO:0007669"/>
    <property type="project" value="UniProtKB-KW"/>
</dbReference>
<keyword evidence="8" id="KW-1185">Reference proteome</keyword>
<evidence type="ECO:0000256" key="3">
    <source>
        <dbReference type="ARBA" id="ARBA00023163"/>
    </source>
</evidence>
<dbReference type="Proteomes" id="UP000077002">
    <property type="component" value="Unassembled WGS sequence"/>
</dbReference>
<dbReference type="SUPFAM" id="SSF57701">
    <property type="entry name" value="Zn2/Cys6 DNA-binding domain"/>
    <property type="match status" value="1"/>
</dbReference>
<keyword evidence="1" id="KW-0805">Transcription regulation</keyword>
<proteinExistence type="predicted"/>
<dbReference type="PROSITE" id="PS50048">
    <property type="entry name" value="ZN2_CY6_FUNGAL_2"/>
    <property type="match status" value="1"/>
</dbReference>
<dbReference type="GeneID" id="34601330"/>
<dbReference type="InterPro" id="IPR036864">
    <property type="entry name" value="Zn2-C6_fun-type_DNA-bd_sf"/>
</dbReference>
<feature type="domain" description="Zn(2)-C6 fungal-type" evidence="6">
    <location>
        <begin position="25"/>
        <end position="59"/>
    </location>
</feature>
<evidence type="ECO:0000256" key="2">
    <source>
        <dbReference type="ARBA" id="ARBA00023125"/>
    </source>
</evidence>
<feature type="compositionally biased region" description="Polar residues" evidence="5">
    <location>
        <begin position="95"/>
        <end position="112"/>
    </location>
</feature>
<organism evidence="7 8">
    <name type="scientific">Fonsecaea monophora</name>
    <dbReference type="NCBI Taxonomy" id="254056"/>
    <lineage>
        <taxon>Eukaryota</taxon>
        <taxon>Fungi</taxon>
        <taxon>Dikarya</taxon>
        <taxon>Ascomycota</taxon>
        <taxon>Pezizomycotina</taxon>
        <taxon>Eurotiomycetes</taxon>
        <taxon>Chaetothyriomycetidae</taxon>
        <taxon>Chaetothyriales</taxon>
        <taxon>Herpotrichiellaceae</taxon>
        <taxon>Fonsecaea</taxon>
    </lineage>
</organism>
<evidence type="ECO:0000259" key="6">
    <source>
        <dbReference type="PROSITE" id="PS50048"/>
    </source>
</evidence>
<dbReference type="EMBL" id="LVKK01000042">
    <property type="protein sequence ID" value="OAG39525.1"/>
    <property type="molecule type" value="Genomic_DNA"/>
</dbReference>
<dbReference type="RefSeq" id="XP_022511477.1">
    <property type="nucleotide sequence ID" value="XM_022656132.1"/>
</dbReference>
<evidence type="ECO:0000256" key="5">
    <source>
        <dbReference type="SAM" id="MobiDB-lite"/>
    </source>
</evidence>
<keyword evidence="4" id="KW-0539">Nucleus</keyword>
<dbReference type="InterPro" id="IPR001138">
    <property type="entry name" value="Zn2Cys6_DnaBD"/>
</dbReference>
<protein>
    <recommendedName>
        <fullName evidence="6">Zn(2)-C6 fungal-type domain-containing protein</fullName>
    </recommendedName>
</protein>
<reference evidence="7 8" key="1">
    <citation type="submission" date="2016-03" db="EMBL/GenBank/DDBJ databases">
        <title>Draft genome sequence of the Fonsecaea monophora CBS 269.37.</title>
        <authorList>
            <person name="Bombassaro A."/>
            <person name="Vinicius W.A."/>
            <person name="De Hoog S."/>
            <person name="Sun J."/>
            <person name="Souza E.M."/>
            <person name="Raittz R.T."/>
            <person name="Costa F."/>
            <person name="Leao A.C."/>
            <person name="Tadra-Sfeir M.Z."/>
            <person name="Baura V."/>
            <person name="Balsanelli E."/>
            <person name="Pedrosa F.O."/>
            <person name="Moreno L.F."/>
            <person name="Steffens M.B."/>
            <person name="Xi L."/>
            <person name="Bocca A.L."/>
            <person name="Felipe M.S."/>
            <person name="Teixeira M."/>
            <person name="Telles Filho F.Q."/>
            <person name="Azevedo C.M."/>
            <person name="Gomes R."/>
            <person name="Vicente V.A."/>
        </authorList>
    </citation>
    <scope>NUCLEOTIDE SEQUENCE [LARGE SCALE GENOMIC DNA]</scope>
    <source>
        <strain evidence="7 8">CBS 269.37</strain>
    </source>
</reference>
<keyword evidence="3" id="KW-0804">Transcription</keyword>
<dbReference type="CDD" id="cd00067">
    <property type="entry name" value="GAL4"/>
    <property type="match status" value="1"/>
</dbReference>
<evidence type="ECO:0000256" key="1">
    <source>
        <dbReference type="ARBA" id="ARBA00023015"/>
    </source>
</evidence>
<feature type="region of interest" description="Disordered" evidence="5">
    <location>
        <begin position="93"/>
        <end position="112"/>
    </location>
</feature>
<feature type="region of interest" description="Disordered" evidence="5">
    <location>
        <begin position="137"/>
        <end position="162"/>
    </location>
</feature>
<dbReference type="Pfam" id="PF00172">
    <property type="entry name" value="Zn_clus"/>
    <property type="match status" value="1"/>
</dbReference>
<dbReference type="SMART" id="SM00066">
    <property type="entry name" value="GAL4"/>
    <property type="match status" value="1"/>
</dbReference>
<dbReference type="AlphaFoldDB" id="A0A177F5M4"/>
<name>A0A177F5M4_9EURO</name>
<feature type="compositionally biased region" description="Low complexity" evidence="5">
    <location>
        <begin position="142"/>
        <end position="156"/>
    </location>
</feature>
<dbReference type="PROSITE" id="PS00463">
    <property type="entry name" value="ZN2_CY6_FUNGAL_1"/>
    <property type="match status" value="1"/>
</dbReference>
<dbReference type="OrthoDB" id="4150019at2759"/>
<evidence type="ECO:0000313" key="8">
    <source>
        <dbReference type="Proteomes" id="UP000077002"/>
    </source>
</evidence>
<dbReference type="GO" id="GO:0000981">
    <property type="term" value="F:DNA-binding transcription factor activity, RNA polymerase II-specific"/>
    <property type="evidence" value="ECO:0007669"/>
    <property type="project" value="InterPro"/>
</dbReference>
<keyword evidence="2" id="KW-0238">DNA-binding</keyword>
<gene>
    <name evidence="7" type="ORF">AYO21_06169</name>
</gene>